<dbReference type="CTD" id="5768"/>
<dbReference type="PANTHER" id="PTHR22897:SF6">
    <property type="entry name" value="SULFHYDRYL OXIDASE 1"/>
    <property type="match status" value="1"/>
</dbReference>
<protein>
    <recommendedName>
        <fullName evidence="13">Sulfhydryl oxidase</fullName>
        <ecNumber evidence="13">1.8.3.2</ecNumber>
    </recommendedName>
</protein>
<evidence type="ECO:0000259" key="16">
    <source>
        <dbReference type="PROSITE" id="PS51352"/>
    </source>
</evidence>
<dbReference type="GO" id="GO:0000139">
    <property type="term" value="C:Golgi membrane"/>
    <property type="evidence" value="ECO:0000318"/>
    <property type="project" value="GO_Central"/>
</dbReference>
<dbReference type="GO" id="GO:0005615">
    <property type="term" value="C:extracellular space"/>
    <property type="evidence" value="ECO:0000318"/>
    <property type="project" value="GO_Central"/>
</dbReference>
<sequence>MGKRGRCFVVTMGPDFGSEALSRRLVLMLLAALLMARADAARVRSVLYSPSDSLVLLGQNTLRPTVLGSPSSWVVEFFASWCGHCIAFAPKWKALANEVKDWRPVLNVAALDCADEVNSEICRDFGITAYPTVKFFKAFSNNSSTGKEMSVFGKSVEDLQQMLIDGLESHHGGRWPPSCPPLAPIRLEEINNFFLRNPDDYLALIFEKKYSYVGREVELDLSQYHGIKVRRVLDVQEEIVKKFDVTTFPSCYLLTRNGSRSRVPVLIESRSLYTTYLQRLPGVAKRTFTPTVKPTTGDRGAPPVRTFADRSKIYMSDLESSLHYILRVEVGKFKVLEGERLRALKNFVSVLAKYYPGQPLGRNFLHSMDVWVPWQQRKSIPYSSLEAALNNRREGAVLPKKLTWVGCQGSEPHFRGFPCSLWILFHSLTVQAAQHNEYLQQKGDPQEILQAIRGYVKFFFGCRDCANHFEQMAAASMDQVKSMDEAILWFWNRHNRVNARLAGTASEDPRFPKIQWPPRDLCNPCHNEVEGAPVWNLGAILAFLKSHFSARNMVFNHSLSVEALGRWHRELENYTLNSASFPPLEEQNPTELFEEKPRDEFKEDLREEKGNPNEETADNLAIQIKGSKVALTESDGLITEDKSLQTEWPKYYRSSELSVGEMKAKELQEKQVVQDPDAHEDDEIEILNVATESPISDHKDKSLILDNRDKSLDLIAGDMLLTLDDGAMFLDPKPKVSRKLTKRDTLTLELEEGAEGVIQKHFGGSFQHLASFNKKKSH</sequence>
<dbReference type="InterPro" id="IPR013766">
    <property type="entry name" value="Thioredoxin_domain"/>
</dbReference>
<comment type="similarity">
    <text evidence="3 13">Belongs to the quiescin-sulfhydryl oxidase (QSOX) family.</text>
</comment>
<dbReference type="InterPro" id="IPR017905">
    <property type="entry name" value="ERV/ALR_sulphydryl_oxidase"/>
</dbReference>
<dbReference type="FunCoup" id="A0A5F8GCP6">
    <property type="interactions" value="164"/>
</dbReference>
<keyword evidence="10" id="KW-0325">Glycoprotein</keyword>
<dbReference type="OrthoDB" id="59470at2759"/>
<dbReference type="InterPro" id="IPR042568">
    <property type="entry name" value="QSOX_FAD-bd_sf"/>
</dbReference>
<feature type="domain" description="ERV/ALR sulfhydryl oxidase" evidence="15">
    <location>
        <begin position="410"/>
        <end position="516"/>
    </location>
</feature>
<evidence type="ECO:0000256" key="10">
    <source>
        <dbReference type="ARBA" id="ARBA00023180"/>
    </source>
</evidence>
<keyword evidence="9" id="KW-1015">Disulfide bond</keyword>
<dbReference type="PRINTS" id="PR00421">
    <property type="entry name" value="THIOREDOXIN"/>
</dbReference>
<feature type="domain" description="Thioredoxin" evidence="16">
    <location>
        <begin position="35"/>
        <end position="169"/>
    </location>
</feature>
<dbReference type="STRING" id="13616.ENSMODP00000045295"/>
<dbReference type="AlphaFoldDB" id="A0A5F8GCP6"/>
<dbReference type="Gene3D" id="3.40.30.10">
    <property type="entry name" value="Glutaredoxin"/>
    <property type="match status" value="2"/>
</dbReference>
<evidence type="ECO:0000256" key="1">
    <source>
        <dbReference type="ARBA" id="ARBA00001974"/>
    </source>
</evidence>
<keyword evidence="18" id="KW-1185">Reference proteome</keyword>
<dbReference type="SUPFAM" id="SSF69000">
    <property type="entry name" value="FAD-dependent thiol oxidase"/>
    <property type="match status" value="1"/>
</dbReference>
<comment type="function">
    <text evidence="11">Catalyzes the oxidation of sulfhydryl groups in peptide and protein thiols to disulfides with the reduction of oxygen to hydrogen peroxide. Plays a role in disulfide bond formation in a variety of extracellular proteins. In fibroblasts, required for normal incorporation of laminin into the extracellular matrix, and thereby for normal cell-cell adhesion and cell migration.</text>
</comment>
<keyword evidence="5 13" id="KW-0285">Flavoprotein</keyword>
<keyword evidence="8 13" id="KW-0560">Oxidoreductase</keyword>
<dbReference type="Pfam" id="PF18108">
    <property type="entry name" value="QSOX_Trx1"/>
    <property type="match status" value="1"/>
</dbReference>
<dbReference type="Gene3D" id="1.20.120.1960">
    <property type="entry name" value="QSOX sulfhydryl oxidase domain"/>
    <property type="match status" value="1"/>
</dbReference>
<keyword evidence="7 13" id="KW-0274">FAD</keyword>
<evidence type="ECO:0000256" key="4">
    <source>
        <dbReference type="ARBA" id="ARBA00022525"/>
    </source>
</evidence>
<dbReference type="InterPro" id="IPR041269">
    <property type="entry name" value="QSOX_Trx1"/>
</dbReference>
<dbReference type="PROSITE" id="PS51324">
    <property type="entry name" value="ERV_ALR"/>
    <property type="match status" value="1"/>
</dbReference>
<dbReference type="InParanoid" id="A0A5F8GCP6"/>
<keyword evidence="4" id="KW-0964">Secreted</keyword>
<comment type="cofactor">
    <cofactor evidence="1 13">
        <name>FAD</name>
        <dbReference type="ChEBI" id="CHEBI:57692"/>
    </cofactor>
</comment>
<dbReference type="GO" id="GO:0006457">
    <property type="term" value="P:protein folding"/>
    <property type="evidence" value="ECO:0000318"/>
    <property type="project" value="GO_Central"/>
</dbReference>
<reference evidence="17 18" key="1">
    <citation type="journal article" date="2007" name="Nature">
        <title>Genome of the marsupial Monodelphis domestica reveals innovation in non-coding sequences.</title>
        <authorList>
            <person name="Mikkelsen T.S."/>
            <person name="Wakefield M.J."/>
            <person name="Aken B."/>
            <person name="Amemiya C.T."/>
            <person name="Chang J.L."/>
            <person name="Duke S."/>
            <person name="Garber M."/>
            <person name="Gentles A.J."/>
            <person name="Goodstadt L."/>
            <person name="Heger A."/>
            <person name="Jurka J."/>
            <person name="Kamal M."/>
            <person name="Mauceli E."/>
            <person name="Searle S.M."/>
            <person name="Sharpe T."/>
            <person name="Baker M.L."/>
            <person name="Batzer M.A."/>
            <person name="Benos P.V."/>
            <person name="Belov K."/>
            <person name="Clamp M."/>
            <person name="Cook A."/>
            <person name="Cuff J."/>
            <person name="Das R."/>
            <person name="Davidow L."/>
            <person name="Deakin J.E."/>
            <person name="Fazzari M.J."/>
            <person name="Glass J.L."/>
            <person name="Grabherr M."/>
            <person name="Greally J.M."/>
            <person name="Gu W."/>
            <person name="Hore T.A."/>
            <person name="Huttley G.A."/>
            <person name="Kleber M."/>
            <person name="Jirtle R.L."/>
            <person name="Koina E."/>
            <person name="Lee J.T."/>
            <person name="Mahony S."/>
            <person name="Marra M.A."/>
            <person name="Miller R.D."/>
            <person name="Nicholls R.D."/>
            <person name="Oda M."/>
            <person name="Papenfuss A.T."/>
            <person name="Parra Z.E."/>
            <person name="Pollock D.D."/>
            <person name="Ray D.A."/>
            <person name="Schein J.E."/>
            <person name="Speed T.P."/>
            <person name="Thompson K."/>
            <person name="VandeBerg J.L."/>
            <person name="Wade C.M."/>
            <person name="Walker J.A."/>
            <person name="Waters P.D."/>
            <person name="Webber C."/>
            <person name="Weidman J.R."/>
            <person name="Xie X."/>
            <person name="Zody M.C."/>
            <person name="Baldwin J."/>
            <person name="Abdouelleil A."/>
            <person name="Abdulkadir J."/>
            <person name="Abebe A."/>
            <person name="Abera B."/>
            <person name="Abreu J."/>
            <person name="Acer S.C."/>
            <person name="Aftuck L."/>
            <person name="Alexander A."/>
            <person name="An P."/>
            <person name="Anderson E."/>
            <person name="Anderson S."/>
            <person name="Arachi H."/>
            <person name="Azer M."/>
            <person name="Bachantsang P."/>
            <person name="Barry A."/>
            <person name="Bayul T."/>
            <person name="Berlin A."/>
            <person name="Bessette D."/>
            <person name="Bloom T."/>
            <person name="Bloom T."/>
            <person name="Boguslavskiy L."/>
            <person name="Bonnet C."/>
            <person name="Boukhgalter B."/>
            <person name="Bourzgui I."/>
            <person name="Brown A."/>
            <person name="Cahill P."/>
            <person name="Channer S."/>
            <person name="Cheshatsang Y."/>
            <person name="Chuda L."/>
            <person name="Citroen M."/>
            <person name="Collymore A."/>
            <person name="Cooke P."/>
            <person name="Costello M."/>
            <person name="D'Aco K."/>
            <person name="Daza R."/>
            <person name="De Haan G."/>
            <person name="DeGray S."/>
            <person name="DeMaso C."/>
            <person name="Dhargay N."/>
            <person name="Dooley K."/>
            <person name="Dooley E."/>
            <person name="Doricent M."/>
            <person name="Dorje P."/>
            <person name="Dorjee K."/>
            <person name="Dupes A."/>
            <person name="Elong R."/>
            <person name="Falk J."/>
            <person name="Farina A."/>
            <person name="Faro S."/>
            <person name="Ferguson D."/>
            <person name="Fisher S."/>
            <person name="Foley C.D."/>
            <person name="Franke A."/>
            <person name="Friedrich D."/>
            <person name="Gadbois L."/>
            <person name="Gearin G."/>
            <person name="Gearin C.R."/>
            <person name="Giannoukos G."/>
            <person name="Goode T."/>
            <person name="Graham J."/>
            <person name="Grandbois E."/>
            <person name="Grewal S."/>
            <person name="Gyaltsen K."/>
            <person name="Hafez N."/>
            <person name="Hagos B."/>
            <person name="Hall J."/>
            <person name="Henson C."/>
            <person name="Hollinger A."/>
            <person name="Honan T."/>
            <person name="Huard M.D."/>
            <person name="Hughes L."/>
            <person name="Hurhula B."/>
            <person name="Husby M.E."/>
            <person name="Kamat A."/>
            <person name="Kanga B."/>
            <person name="Kashin S."/>
            <person name="Khazanovich D."/>
            <person name="Kisner P."/>
            <person name="Lance K."/>
            <person name="Lara M."/>
            <person name="Lee W."/>
            <person name="Lennon N."/>
            <person name="Letendre F."/>
            <person name="LeVine R."/>
            <person name="Lipovsky A."/>
            <person name="Liu X."/>
            <person name="Liu J."/>
            <person name="Liu S."/>
            <person name="Lokyitsang T."/>
            <person name="Lokyitsang Y."/>
            <person name="Lubonja R."/>
            <person name="Lui A."/>
            <person name="MacDonald P."/>
            <person name="Magnisalis V."/>
            <person name="Maru K."/>
            <person name="Matthews C."/>
            <person name="McCusker W."/>
            <person name="McDonough S."/>
            <person name="Mehta T."/>
            <person name="Meldrim J."/>
            <person name="Meneus L."/>
            <person name="Mihai O."/>
            <person name="Mihalev A."/>
            <person name="Mihova T."/>
            <person name="Mittelman R."/>
            <person name="Mlenga V."/>
            <person name="Montmayeur A."/>
            <person name="Mulrain L."/>
            <person name="Navidi A."/>
            <person name="Naylor J."/>
            <person name="Negash T."/>
            <person name="Nguyen T."/>
            <person name="Nguyen N."/>
            <person name="Nicol R."/>
            <person name="Norbu C."/>
            <person name="Norbu N."/>
            <person name="Novod N."/>
            <person name="O'Neill B."/>
            <person name="Osman S."/>
            <person name="Markiewicz E."/>
            <person name="Oyono O.L."/>
            <person name="Patti C."/>
            <person name="Phunkhang P."/>
            <person name="Pierre F."/>
            <person name="Priest M."/>
            <person name="Raghuraman S."/>
            <person name="Rege F."/>
            <person name="Reyes R."/>
            <person name="Rise C."/>
            <person name="Rogov P."/>
            <person name="Ross K."/>
            <person name="Ryan E."/>
            <person name="Settipalli S."/>
            <person name="Shea T."/>
            <person name="Sherpa N."/>
            <person name="Shi L."/>
            <person name="Shih D."/>
            <person name="Sparrow T."/>
            <person name="Spaulding J."/>
            <person name="Stalker J."/>
            <person name="Stange-Thomann N."/>
            <person name="Stavropoulos S."/>
            <person name="Stone C."/>
            <person name="Strader C."/>
            <person name="Tesfaye S."/>
            <person name="Thomson T."/>
            <person name="Thoulutsang Y."/>
            <person name="Thoulutsang D."/>
            <person name="Topham K."/>
            <person name="Topping I."/>
            <person name="Tsamla T."/>
            <person name="Vassiliev H."/>
            <person name="Vo A."/>
            <person name="Wangchuk T."/>
            <person name="Wangdi T."/>
            <person name="Weiand M."/>
            <person name="Wilkinson J."/>
            <person name="Wilson A."/>
            <person name="Yadav S."/>
            <person name="Young G."/>
            <person name="Yu Q."/>
            <person name="Zembek L."/>
            <person name="Zhong D."/>
            <person name="Zimmer A."/>
            <person name="Zwirko Z."/>
            <person name="Jaffe D.B."/>
            <person name="Alvarez P."/>
            <person name="Brockman W."/>
            <person name="Butler J."/>
            <person name="Chin C."/>
            <person name="Gnerre S."/>
            <person name="MacCallum I."/>
            <person name="Graves J.A."/>
            <person name="Ponting C.P."/>
            <person name="Breen M."/>
            <person name="Samollow P.B."/>
            <person name="Lander E.S."/>
            <person name="Lindblad-Toh K."/>
        </authorList>
    </citation>
    <scope>NUCLEOTIDE SEQUENCE [LARGE SCALE GENOMIC DNA]</scope>
</reference>
<evidence type="ECO:0000256" key="8">
    <source>
        <dbReference type="ARBA" id="ARBA00023002"/>
    </source>
</evidence>
<dbReference type="FunFam" id="3.40.30.10:FF:000073">
    <property type="entry name" value="Sulfhydryl oxidase"/>
    <property type="match status" value="1"/>
</dbReference>
<dbReference type="KEGG" id="mdo:100022601"/>
<dbReference type="FunFam" id="1.20.120.1960:FF:000001">
    <property type="entry name" value="Sulfhydryl oxidase"/>
    <property type="match status" value="1"/>
</dbReference>
<dbReference type="InterPro" id="IPR036774">
    <property type="entry name" value="ERV/ALR_sulphydryl_oxid_sf"/>
</dbReference>
<dbReference type="InterPro" id="IPR040986">
    <property type="entry name" value="QSOX_FAD-bd_dom"/>
</dbReference>
<proteinExistence type="inferred from homology"/>
<comment type="catalytic activity">
    <reaction evidence="12 13">
        <text>2 R'C(R)SH + O2 = R'C(R)S-S(R)CR' + H2O2</text>
        <dbReference type="Rhea" id="RHEA:17357"/>
        <dbReference type="ChEBI" id="CHEBI:15379"/>
        <dbReference type="ChEBI" id="CHEBI:16240"/>
        <dbReference type="ChEBI" id="CHEBI:16520"/>
        <dbReference type="ChEBI" id="CHEBI:17412"/>
        <dbReference type="EC" id="1.8.3.2"/>
    </reaction>
</comment>
<gene>
    <name evidence="17" type="primary">QSOX1</name>
</gene>
<dbReference type="InterPro" id="IPR036249">
    <property type="entry name" value="Thioredoxin-like_sf"/>
</dbReference>
<evidence type="ECO:0000256" key="14">
    <source>
        <dbReference type="SAM" id="MobiDB-lite"/>
    </source>
</evidence>
<dbReference type="Gene3D" id="1.20.120.310">
    <property type="entry name" value="ERV/ALR sulfhydryl oxidase domain"/>
    <property type="match status" value="1"/>
</dbReference>
<dbReference type="Pfam" id="PF00085">
    <property type="entry name" value="Thioredoxin"/>
    <property type="match status" value="1"/>
</dbReference>
<feature type="compositionally biased region" description="Basic and acidic residues" evidence="14">
    <location>
        <begin position="593"/>
        <end position="612"/>
    </location>
</feature>
<dbReference type="SUPFAM" id="SSF52833">
    <property type="entry name" value="Thioredoxin-like"/>
    <property type="match status" value="1"/>
</dbReference>
<accession>A0A5F8GCP6</accession>
<evidence type="ECO:0000259" key="15">
    <source>
        <dbReference type="PROSITE" id="PS51324"/>
    </source>
</evidence>
<dbReference type="PANTHER" id="PTHR22897">
    <property type="entry name" value="QUIESCIN Q6-RELATED SULFHYDRYL OXIDASE"/>
    <property type="match status" value="1"/>
</dbReference>
<dbReference type="Pfam" id="PF18371">
    <property type="entry name" value="FAD_SOX"/>
    <property type="match status" value="1"/>
</dbReference>
<evidence type="ECO:0000256" key="9">
    <source>
        <dbReference type="ARBA" id="ARBA00023157"/>
    </source>
</evidence>
<dbReference type="Bgee" id="ENSMODG00000006360">
    <property type="expression patterns" value="Expressed in extraembryonic membrane and 17 other cell types or tissues"/>
</dbReference>
<dbReference type="EC" id="1.8.3.2" evidence="13"/>
<dbReference type="FunFam" id="1.20.120.310:FF:000001">
    <property type="entry name" value="Sulfhydryl oxidase"/>
    <property type="match status" value="1"/>
</dbReference>
<evidence type="ECO:0000256" key="13">
    <source>
        <dbReference type="RuleBase" id="RU371123"/>
    </source>
</evidence>
<evidence type="ECO:0000256" key="12">
    <source>
        <dbReference type="ARBA" id="ARBA00048864"/>
    </source>
</evidence>
<evidence type="ECO:0000256" key="2">
    <source>
        <dbReference type="ARBA" id="ARBA00004613"/>
    </source>
</evidence>
<feature type="region of interest" description="Disordered" evidence="14">
    <location>
        <begin position="578"/>
        <end position="618"/>
    </location>
</feature>
<reference evidence="17" key="2">
    <citation type="submission" date="2025-08" db="UniProtKB">
        <authorList>
            <consortium name="Ensembl"/>
        </authorList>
    </citation>
    <scope>IDENTIFICATION</scope>
</reference>
<reference evidence="17" key="3">
    <citation type="submission" date="2025-09" db="UniProtKB">
        <authorList>
            <consortium name="Ensembl"/>
        </authorList>
    </citation>
    <scope>IDENTIFICATION</scope>
</reference>
<organism evidence="17 18">
    <name type="scientific">Monodelphis domestica</name>
    <name type="common">Gray short-tailed opossum</name>
    <dbReference type="NCBI Taxonomy" id="13616"/>
    <lineage>
        <taxon>Eukaryota</taxon>
        <taxon>Metazoa</taxon>
        <taxon>Chordata</taxon>
        <taxon>Craniata</taxon>
        <taxon>Vertebrata</taxon>
        <taxon>Euteleostomi</taxon>
        <taxon>Mammalia</taxon>
        <taxon>Metatheria</taxon>
        <taxon>Didelphimorphia</taxon>
        <taxon>Didelphidae</taxon>
        <taxon>Monodelphis</taxon>
    </lineage>
</organism>
<dbReference type="InterPro" id="IPR039798">
    <property type="entry name" value="Sulfhydryl_oxidase"/>
</dbReference>
<dbReference type="GeneID" id="100022601"/>
<evidence type="ECO:0000256" key="11">
    <source>
        <dbReference type="ARBA" id="ARBA00045804"/>
    </source>
</evidence>
<comment type="subcellular location">
    <subcellularLocation>
        <location evidence="2">Secreted</location>
    </subcellularLocation>
</comment>
<dbReference type="FunFam" id="3.40.30.10:FF:000080">
    <property type="entry name" value="Sulfhydryl oxidase"/>
    <property type="match status" value="1"/>
</dbReference>
<dbReference type="OMA" id="YGELWNE"/>
<dbReference type="CDD" id="cd02992">
    <property type="entry name" value="PDI_a_QSOX"/>
    <property type="match status" value="1"/>
</dbReference>
<keyword evidence="6" id="KW-0732">Signal</keyword>
<dbReference type="GeneTree" id="ENSGT00940000159504"/>
<dbReference type="GO" id="GO:0003756">
    <property type="term" value="F:protein disulfide isomerase activity"/>
    <property type="evidence" value="ECO:0000318"/>
    <property type="project" value="GO_Central"/>
</dbReference>
<evidence type="ECO:0000256" key="7">
    <source>
        <dbReference type="ARBA" id="ARBA00022827"/>
    </source>
</evidence>
<dbReference type="GO" id="GO:0016971">
    <property type="term" value="F:flavin-dependent sulfhydryl oxidase activity"/>
    <property type="evidence" value="ECO:0000318"/>
    <property type="project" value="GO_Central"/>
</dbReference>
<evidence type="ECO:0000256" key="6">
    <source>
        <dbReference type="ARBA" id="ARBA00022729"/>
    </source>
</evidence>
<evidence type="ECO:0000256" key="3">
    <source>
        <dbReference type="ARBA" id="ARBA00006041"/>
    </source>
</evidence>
<evidence type="ECO:0000313" key="18">
    <source>
        <dbReference type="Proteomes" id="UP000002280"/>
    </source>
</evidence>
<dbReference type="PROSITE" id="PS51352">
    <property type="entry name" value="THIOREDOXIN_2"/>
    <property type="match status" value="1"/>
</dbReference>
<dbReference type="Proteomes" id="UP000002280">
    <property type="component" value="Chromosome 2"/>
</dbReference>
<evidence type="ECO:0000256" key="5">
    <source>
        <dbReference type="ARBA" id="ARBA00022630"/>
    </source>
</evidence>
<name>A0A5F8GCP6_MONDO</name>
<dbReference type="Pfam" id="PF04777">
    <property type="entry name" value="Evr1_Alr"/>
    <property type="match status" value="1"/>
</dbReference>
<dbReference type="Ensembl" id="ENSMODT00000075322.1">
    <property type="protein sequence ID" value="ENSMODP00000045295.1"/>
    <property type="gene ID" value="ENSMODG00000006360.4"/>
</dbReference>
<evidence type="ECO:0000313" key="17">
    <source>
        <dbReference type="Ensembl" id="ENSMODP00000045295.1"/>
    </source>
</evidence>